<accession>A0A975IZ64</accession>
<dbReference type="KEGG" id="lamb:KBB96_19210"/>
<dbReference type="RefSeq" id="WP_211631111.1">
    <property type="nucleotide sequence ID" value="NZ_CP073100.1"/>
</dbReference>
<dbReference type="AlphaFoldDB" id="A0A975IZ64"/>
<evidence type="ECO:0000313" key="2">
    <source>
        <dbReference type="Proteomes" id="UP000676169"/>
    </source>
</evidence>
<dbReference type="Proteomes" id="UP000676169">
    <property type="component" value="Chromosome"/>
</dbReference>
<protein>
    <submittedName>
        <fullName evidence="1">Uncharacterized protein</fullName>
    </submittedName>
</protein>
<dbReference type="EMBL" id="CP073100">
    <property type="protein sequence ID" value="QUE50972.1"/>
    <property type="molecule type" value="Genomic_DNA"/>
</dbReference>
<proteinExistence type="predicted"/>
<evidence type="ECO:0000313" key="1">
    <source>
        <dbReference type="EMBL" id="QUE50972.1"/>
    </source>
</evidence>
<reference evidence="1" key="1">
    <citation type="submission" date="2021-04" db="EMBL/GenBank/DDBJ databases">
        <title>Luteolibacter sp. 32A isolated from the skin of an Anderson's salamander (Ambystoma andersonii).</title>
        <authorList>
            <person name="Spergser J."/>
            <person name="Busse H.-J."/>
        </authorList>
    </citation>
    <scope>NUCLEOTIDE SEQUENCE</scope>
    <source>
        <strain evidence="1">32A</strain>
    </source>
</reference>
<keyword evidence="2" id="KW-1185">Reference proteome</keyword>
<sequence>MVMVFSAKEARASAYDDWIAGYPGIVDPSPRGDADDDGIPNGIEFVLGTRPDSPDARTVLPEMALVRITTPGVVPPGDYLKVTWRRADRANELDPSVEISTNLMDWRAAAGGTEGIVIREFAEGYGPFLDRVEVYIPMALAVNGRLLARLKLPSTQA</sequence>
<organism evidence="1 2">
    <name type="scientific">Luteolibacter ambystomatis</name>
    <dbReference type="NCBI Taxonomy" id="2824561"/>
    <lineage>
        <taxon>Bacteria</taxon>
        <taxon>Pseudomonadati</taxon>
        <taxon>Verrucomicrobiota</taxon>
        <taxon>Verrucomicrobiia</taxon>
        <taxon>Verrucomicrobiales</taxon>
        <taxon>Verrucomicrobiaceae</taxon>
        <taxon>Luteolibacter</taxon>
    </lineage>
</organism>
<name>A0A975IZ64_9BACT</name>
<gene>
    <name evidence="1" type="ORF">KBB96_19210</name>
</gene>